<comment type="subunit">
    <text evidence="5">Monomer.</text>
</comment>
<organism evidence="6 7">
    <name type="scientific">Candidatus Cardinium hertigii</name>
    <dbReference type="NCBI Taxonomy" id="247481"/>
    <lineage>
        <taxon>Bacteria</taxon>
        <taxon>Pseudomonadati</taxon>
        <taxon>Bacteroidota</taxon>
        <taxon>Cytophagia</taxon>
        <taxon>Cytophagales</taxon>
        <taxon>Amoebophilaceae</taxon>
        <taxon>Candidatus Cardinium</taxon>
    </lineage>
</organism>
<keyword evidence="6" id="KW-0413">Isomerase</keyword>
<name>A0A2Z3LH15_9BACT</name>
<comment type="subcellular location">
    <subcellularLocation>
        <location evidence="5">Cytoplasm</location>
    </subcellularLocation>
</comment>
<keyword evidence="7" id="KW-1185">Reference proteome</keyword>
<dbReference type="UniPathway" id="UPA00392"/>
<evidence type="ECO:0000313" key="6">
    <source>
        <dbReference type="EMBL" id="AWN81805.1"/>
    </source>
</evidence>
<evidence type="ECO:0000256" key="1">
    <source>
        <dbReference type="ARBA" id="ARBA00022490"/>
    </source>
</evidence>
<dbReference type="InterPro" id="IPR036100">
    <property type="entry name" value="QueA_sf"/>
</dbReference>
<keyword evidence="3 5" id="KW-0949">S-adenosyl-L-methionine</keyword>
<evidence type="ECO:0000256" key="2">
    <source>
        <dbReference type="ARBA" id="ARBA00022679"/>
    </source>
</evidence>
<dbReference type="OrthoDB" id="9805933at2"/>
<dbReference type="KEGG" id="cher:DK880_00482"/>
<gene>
    <name evidence="5 6" type="primary">queA</name>
    <name evidence="6" type="ORF">DK880_00482</name>
</gene>
<sequence>MKLSNFKFELPKDLIAQYPIESKEAARLMVVHKNSGQIEHKTIKELASYFEKGDTLVANDSKVLPCKLYGYKEKTNAEVEVILLRKLSHEHALWDTIVEPARKIRIGNKIYFGNGELVAEIIDNTTSRGRTLKLLFEGGESDFYALIEQIGHVPLPPQIGRSSTPEDSLYYKTLFAKNIGSIVLPAAGLHFTPYLLKYLELCNISVTCVTLHIGLGELKTIDMEDLTKVKAASERFIITEEAAHVVNQSLAKQKKVCAVGTSVLKAIESSVSVSCHLKANNGWTNKFILPSYPFKICNALLTTFHLPFSSSLVNIAAFGGDELVLAAYAEAIKEKYRFFLYGDAMLII</sequence>
<keyword evidence="6" id="KW-0328">Glycosyltransferase</keyword>
<dbReference type="PANTHER" id="PTHR30307:SF0">
    <property type="entry name" value="S-ADENOSYLMETHIONINE:TRNA RIBOSYLTRANSFERASE-ISOMERASE"/>
    <property type="match status" value="1"/>
</dbReference>
<evidence type="ECO:0000256" key="4">
    <source>
        <dbReference type="ARBA" id="ARBA00022785"/>
    </source>
</evidence>
<keyword evidence="2 5" id="KW-0808">Transferase</keyword>
<keyword evidence="1 5" id="KW-0963">Cytoplasm</keyword>
<comment type="catalytic activity">
    <reaction evidence="5">
        <text>7-aminomethyl-7-carbaguanosine(34) in tRNA + S-adenosyl-L-methionine = epoxyqueuosine(34) in tRNA + adenine + L-methionine + 2 H(+)</text>
        <dbReference type="Rhea" id="RHEA:32155"/>
        <dbReference type="Rhea" id="RHEA-COMP:10342"/>
        <dbReference type="Rhea" id="RHEA-COMP:18582"/>
        <dbReference type="ChEBI" id="CHEBI:15378"/>
        <dbReference type="ChEBI" id="CHEBI:16708"/>
        <dbReference type="ChEBI" id="CHEBI:57844"/>
        <dbReference type="ChEBI" id="CHEBI:59789"/>
        <dbReference type="ChEBI" id="CHEBI:82833"/>
        <dbReference type="ChEBI" id="CHEBI:194443"/>
        <dbReference type="EC" id="2.4.99.17"/>
    </reaction>
</comment>
<comment type="function">
    <text evidence="5">Transfers and isomerizes the ribose moiety from AdoMet to the 7-aminomethyl group of 7-deazaguanine (preQ1-tRNA) to give epoxyqueuosine (oQ-tRNA).</text>
</comment>
<dbReference type="NCBIfam" id="NF001140">
    <property type="entry name" value="PRK00147.1"/>
    <property type="match status" value="1"/>
</dbReference>
<proteinExistence type="inferred from homology"/>
<protein>
    <recommendedName>
        <fullName evidence="5">S-adenosylmethionine:tRNA ribosyltransferase-isomerase</fullName>
        <ecNumber evidence="5">2.4.99.17</ecNumber>
    </recommendedName>
    <alternativeName>
        <fullName evidence="5">Queuosine biosynthesis protein QueA</fullName>
    </alternativeName>
</protein>
<dbReference type="AlphaFoldDB" id="A0A2Z3LH15"/>
<dbReference type="HAMAP" id="MF_00113">
    <property type="entry name" value="QueA"/>
    <property type="match status" value="1"/>
</dbReference>
<evidence type="ECO:0000256" key="3">
    <source>
        <dbReference type="ARBA" id="ARBA00022691"/>
    </source>
</evidence>
<dbReference type="InterPro" id="IPR003699">
    <property type="entry name" value="QueA"/>
</dbReference>
<dbReference type="GO" id="GO:0008616">
    <property type="term" value="P:tRNA queuosine(34) biosynthetic process"/>
    <property type="evidence" value="ECO:0007669"/>
    <property type="project" value="UniProtKB-UniRule"/>
</dbReference>
<evidence type="ECO:0000313" key="7">
    <source>
        <dbReference type="Proteomes" id="UP000245872"/>
    </source>
</evidence>
<dbReference type="GO" id="GO:0051075">
    <property type="term" value="F:S-adenosylmethionine:tRNA ribosyltransferase-isomerase activity"/>
    <property type="evidence" value="ECO:0007669"/>
    <property type="project" value="UniProtKB-EC"/>
</dbReference>
<dbReference type="FunFam" id="2.40.10.240:FF:000002">
    <property type="entry name" value="S-adenosylmethionine:tRNA ribosyltransferase-isomerase"/>
    <property type="match status" value="1"/>
</dbReference>
<dbReference type="EC" id="2.4.99.17" evidence="5"/>
<keyword evidence="4 5" id="KW-0671">Queuosine biosynthesis</keyword>
<comment type="similarity">
    <text evidence="5">Belongs to the QueA family.</text>
</comment>
<dbReference type="Gene3D" id="3.40.1780.10">
    <property type="entry name" value="QueA-like"/>
    <property type="match status" value="1"/>
</dbReference>
<dbReference type="NCBIfam" id="TIGR00113">
    <property type="entry name" value="queA"/>
    <property type="match status" value="1"/>
</dbReference>
<dbReference type="EMBL" id="CP029619">
    <property type="protein sequence ID" value="AWN81805.1"/>
    <property type="molecule type" value="Genomic_DNA"/>
</dbReference>
<dbReference type="Gene3D" id="2.40.10.240">
    <property type="entry name" value="QueA-like"/>
    <property type="match status" value="1"/>
</dbReference>
<evidence type="ECO:0000256" key="5">
    <source>
        <dbReference type="HAMAP-Rule" id="MF_00113"/>
    </source>
</evidence>
<dbReference type="InterPro" id="IPR042119">
    <property type="entry name" value="QueA_dom2"/>
</dbReference>
<reference evidence="6 7" key="1">
    <citation type="submission" date="2018-05" db="EMBL/GenBank/DDBJ databases">
        <title>Candidatus Cardinium hertigii Genome Assembly.</title>
        <authorList>
            <person name="Showmaker K.C."/>
            <person name="Walden K.O."/>
            <person name="Fields C.J."/>
            <person name="Lambert K.N."/>
            <person name="Hudson M.E."/>
        </authorList>
    </citation>
    <scope>NUCLEOTIDE SEQUENCE [LARGE SCALE GENOMIC DNA]</scope>
    <source>
        <strain evidence="7">cHgTN10</strain>
    </source>
</reference>
<comment type="pathway">
    <text evidence="5">tRNA modification; tRNA-queuosine biosynthesis.</text>
</comment>
<dbReference type="GO" id="GO:0005737">
    <property type="term" value="C:cytoplasm"/>
    <property type="evidence" value="ECO:0007669"/>
    <property type="project" value="UniProtKB-SubCell"/>
</dbReference>
<accession>A0A2Z3LH15</accession>
<dbReference type="InterPro" id="IPR042118">
    <property type="entry name" value="QueA_dom1"/>
</dbReference>
<dbReference type="Proteomes" id="UP000245872">
    <property type="component" value="Chromosome"/>
</dbReference>
<dbReference type="Pfam" id="PF02547">
    <property type="entry name" value="Queuosine_synth"/>
    <property type="match status" value="1"/>
</dbReference>
<dbReference type="PANTHER" id="PTHR30307">
    <property type="entry name" value="S-ADENOSYLMETHIONINE:TRNA RIBOSYLTRANSFERASE-ISOMERASE"/>
    <property type="match status" value="1"/>
</dbReference>
<dbReference type="SUPFAM" id="SSF111337">
    <property type="entry name" value="QueA-like"/>
    <property type="match status" value="1"/>
</dbReference>
<dbReference type="RefSeq" id="WP_109997229.1">
    <property type="nucleotide sequence ID" value="NZ_CP029619.1"/>
</dbReference>